<sequence>MSRSESKSRSKSRSRSAKPLSRSQSPLPGRRSASPATQSQEISPYLIRIYVTKGKHLSLHEFERGDLPRQDEFQVYGWKNTTPSEIIRLLFASFPANYRAPSARFHFRHVYVDASPRGLYRFKDLVAFTGRDLFFSNQDKPDMMDIDLDDRDKRMGKKIEEKTLDWYGFIAGDLLSVSLHVPEPRQPASGVNNGHGTTAGSTFRPNGPGGPNSRGMRNGPMASFDSRSDRVPQGDDASGEGVDAPRWSRGAPLPPQDRSRMVTGRFDKNRESGRLGSGRWKRSSPERDDKRNRSKSPRRDRRESHGRRD</sequence>
<feature type="compositionally biased region" description="Basic residues" evidence="2">
    <location>
        <begin position="292"/>
        <end position="309"/>
    </location>
</feature>
<feature type="compositionally biased region" description="Basic and acidic residues" evidence="2">
    <location>
        <begin position="257"/>
        <end position="273"/>
    </location>
</feature>
<dbReference type="PANTHER" id="PTHR13082:SF0">
    <property type="entry name" value="HISTONE DEACETYLASE COMPLEX SUBUNIT SAP18"/>
    <property type="match status" value="1"/>
</dbReference>
<evidence type="ECO:0000256" key="1">
    <source>
        <dbReference type="ARBA" id="ARBA00009143"/>
    </source>
</evidence>
<dbReference type="OrthoDB" id="440566at2759"/>
<reference evidence="3" key="3">
    <citation type="submission" date="2024-01" db="EMBL/GenBank/DDBJ databases">
        <authorList>
            <person name="Coelho M.A."/>
            <person name="David-Palma M."/>
            <person name="Shea T."/>
            <person name="Sun S."/>
            <person name="Cuomo C.A."/>
            <person name="Heitman J."/>
        </authorList>
    </citation>
    <scope>NUCLEOTIDE SEQUENCE</scope>
    <source>
        <strain evidence="3">CBS 7841</strain>
    </source>
</reference>
<organism evidence="3 4">
    <name type="scientific">Cryptococcus depauperatus CBS 7841</name>
    <dbReference type="NCBI Taxonomy" id="1295531"/>
    <lineage>
        <taxon>Eukaryota</taxon>
        <taxon>Fungi</taxon>
        <taxon>Dikarya</taxon>
        <taxon>Basidiomycota</taxon>
        <taxon>Agaricomycotina</taxon>
        <taxon>Tremellomycetes</taxon>
        <taxon>Tremellales</taxon>
        <taxon>Cryptococcaceae</taxon>
        <taxon>Cryptococcus</taxon>
    </lineage>
</organism>
<dbReference type="InterPro" id="IPR042534">
    <property type="entry name" value="SAP18_sf"/>
</dbReference>
<dbReference type="InterPro" id="IPR010516">
    <property type="entry name" value="SAP18"/>
</dbReference>
<accession>A0A1E3ILH4</accession>
<reference evidence="3" key="1">
    <citation type="submission" date="2016-06" db="EMBL/GenBank/DDBJ databases">
        <authorList>
            <person name="Cuomo C."/>
            <person name="Litvintseva A."/>
            <person name="Heitman J."/>
            <person name="Chen Y."/>
            <person name="Sun S."/>
            <person name="Springer D."/>
            <person name="Dromer F."/>
            <person name="Young S."/>
            <person name="Zeng Q."/>
            <person name="Chapman S."/>
            <person name="Gujja S."/>
            <person name="Saif S."/>
            <person name="Birren B."/>
        </authorList>
    </citation>
    <scope>NUCLEOTIDE SEQUENCE</scope>
    <source>
        <strain evidence="3">CBS 7841</strain>
    </source>
</reference>
<dbReference type="PANTHER" id="PTHR13082">
    <property type="entry name" value="SAP18"/>
    <property type="match status" value="1"/>
</dbReference>
<feature type="region of interest" description="Disordered" evidence="2">
    <location>
        <begin position="185"/>
        <end position="309"/>
    </location>
</feature>
<feature type="compositionally biased region" description="Polar residues" evidence="2">
    <location>
        <begin position="189"/>
        <end position="203"/>
    </location>
</feature>
<dbReference type="Gene3D" id="3.10.20.550">
    <property type="entry name" value="ASAP complex, SAP18 subunit"/>
    <property type="match status" value="1"/>
</dbReference>
<evidence type="ECO:0000256" key="2">
    <source>
        <dbReference type="SAM" id="MobiDB-lite"/>
    </source>
</evidence>
<gene>
    <name evidence="3" type="ORF">L203_104636</name>
</gene>
<feature type="region of interest" description="Disordered" evidence="2">
    <location>
        <begin position="1"/>
        <end position="39"/>
    </location>
</feature>
<dbReference type="GeneID" id="91088846"/>
<dbReference type="VEuPathDB" id="FungiDB:L203_02160"/>
<evidence type="ECO:0000313" key="4">
    <source>
        <dbReference type="Proteomes" id="UP000094043"/>
    </source>
</evidence>
<dbReference type="KEGG" id="cdep:91088846"/>
<protein>
    <submittedName>
        <fullName evidence="3">Uncharacterized protein</fullName>
    </submittedName>
</protein>
<dbReference type="Proteomes" id="UP000094043">
    <property type="component" value="Chromosome 5"/>
</dbReference>
<name>A0A1E3ILH4_9TREE</name>
<proteinExistence type="inferred from homology"/>
<dbReference type="GO" id="GO:0005634">
    <property type="term" value="C:nucleus"/>
    <property type="evidence" value="ECO:0007669"/>
    <property type="project" value="TreeGrafter"/>
</dbReference>
<dbReference type="RefSeq" id="XP_066070113.1">
    <property type="nucleotide sequence ID" value="XM_066214016.1"/>
</dbReference>
<keyword evidence="4" id="KW-1185">Reference proteome</keyword>
<evidence type="ECO:0000313" key="3">
    <source>
        <dbReference type="EMBL" id="WVN89413.1"/>
    </source>
</evidence>
<dbReference type="AlphaFoldDB" id="A0A1E3ILH4"/>
<dbReference type="Pfam" id="PF06487">
    <property type="entry name" value="SAP18"/>
    <property type="match status" value="1"/>
</dbReference>
<reference evidence="3" key="2">
    <citation type="journal article" date="2022" name="Elife">
        <title>Obligate sexual reproduction of a homothallic fungus closely related to the Cryptococcus pathogenic species complex.</title>
        <authorList>
            <person name="Passer A.R."/>
            <person name="Clancey S.A."/>
            <person name="Shea T."/>
            <person name="David-Palma M."/>
            <person name="Averette A.F."/>
            <person name="Boekhout T."/>
            <person name="Porcel B.M."/>
            <person name="Nowrousian M."/>
            <person name="Cuomo C.A."/>
            <person name="Sun S."/>
            <person name="Heitman J."/>
            <person name="Coelho M.A."/>
        </authorList>
    </citation>
    <scope>NUCLEOTIDE SEQUENCE</scope>
    <source>
        <strain evidence="3">CBS 7841</strain>
    </source>
</reference>
<comment type="similarity">
    <text evidence="1">Belongs to the SAP18 family.</text>
</comment>
<dbReference type="EMBL" id="CP143788">
    <property type="protein sequence ID" value="WVN89413.1"/>
    <property type="molecule type" value="Genomic_DNA"/>
</dbReference>